<comment type="caution">
    <text evidence="5">The sequence shown here is derived from an EMBL/GenBank/DDBJ whole genome shotgun (WGS) entry which is preliminary data.</text>
</comment>
<evidence type="ECO:0000313" key="5">
    <source>
        <dbReference type="EMBL" id="KAG5651914.1"/>
    </source>
</evidence>
<dbReference type="OrthoDB" id="60033at2759"/>
<sequence length="191" mass="21208">MFSGFYVTAVSSIQEAKTQIDVYRTGHTSLDFLILDDQSEEHVEDLLHFIHTPDSPRLRETKIIHLYTPTTSRTGHAVFGISTTPGVVKMTKPPRKARMLQTLAGLKNLPNTFTTKTTSVVSKAVEDIAAAQRTLFGNVLIAEDNPIAQNLLIKQLERFQLNVTATGNGEEALAEWEAHEPGYFSVALFDH</sequence>
<dbReference type="GO" id="GO:0000160">
    <property type="term" value="P:phosphorelay signal transduction system"/>
    <property type="evidence" value="ECO:0007669"/>
    <property type="project" value="UniProtKB-KW"/>
</dbReference>
<reference evidence="5" key="1">
    <citation type="submission" date="2021-02" db="EMBL/GenBank/DDBJ databases">
        <authorList>
            <person name="Nieuwenhuis M."/>
            <person name="Van De Peppel L.J.J."/>
        </authorList>
    </citation>
    <scope>NUCLEOTIDE SEQUENCE</scope>
    <source>
        <strain evidence="5">D49</strain>
    </source>
</reference>
<feature type="non-terminal residue" evidence="5">
    <location>
        <position position="1"/>
    </location>
</feature>
<evidence type="ECO:0000256" key="3">
    <source>
        <dbReference type="PROSITE-ProRule" id="PRU00169"/>
    </source>
</evidence>
<dbReference type="SUPFAM" id="SSF52172">
    <property type="entry name" value="CheY-like"/>
    <property type="match status" value="1"/>
</dbReference>
<gene>
    <name evidence="5" type="ORF">H0H81_006929</name>
</gene>
<evidence type="ECO:0000313" key="6">
    <source>
        <dbReference type="Proteomes" id="UP000717328"/>
    </source>
</evidence>
<keyword evidence="2" id="KW-0902">Two-component regulatory system</keyword>
<evidence type="ECO:0000259" key="4">
    <source>
        <dbReference type="PROSITE" id="PS50110"/>
    </source>
</evidence>
<evidence type="ECO:0000256" key="2">
    <source>
        <dbReference type="ARBA" id="ARBA00023012"/>
    </source>
</evidence>
<dbReference type="InterPro" id="IPR011006">
    <property type="entry name" value="CheY-like_superfamily"/>
</dbReference>
<feature type="domain" description="Response regulatory" evidence="4">
    <location>
        <begin position="138"/>
        <end position="191"/>
    </location>
</feature>
<dbReference type="EMBL" id="JABCKI010000182">
    <property type="protein sequence ID" value="KAG5651914.1"/>
    <property type="molecule type" value="Genomic_DNA"/>
</dbReference>
<feature type="modified residue" description="4-aspartylphosphate" evidence="3">
    <location>
        <position position="190"/>
    </location>
</feature>
<proteinExistence type="predicted"/>
<dbReference type="AlphaFoldDB" id="A0A9P7KJD8"/>
<dbReference type="PANTHER" id="PTHR45339:SF1">
    <property type="entry name" value="HYBRID SIGNAL TRANSDUCTION HISTIDINE KINASE J"/>
    <property type="match status" value="1"/>
</dbReference>
<evidence type="ECO:0000256" key="1">
    <source>
        <dbReference type="ARBA" id="ARBA00022553"/>
    </source>
</evidence>
<dbReference type="Proteomes" id="UP000717328">
    <property type="component" value="Unassembled WGS sequence"/>
</dbReference>
<keyword evidence="6" id="KW-1185">Reference proteome</keyword>
<dbReference type="Gene3D" id="3.40.50.2300">
    <property type="match status" value="1"/>
</dbReference>
<protein>
    <recommendedName>
        <fullName evidence="4">Response regulatory domain-containing protein</fullName>
    </recommendedName>
</protein>
<organism evidence="5 6">
    <name type="scientific">Sphagnurus paluster</name>
    <dbReference type="NCBI Taxonomy" id="117069"/>
    <lineage>
        <taxon>Eukaryota</taxon>
        <taxon>Fungi</taxon>
        <taxon>Dikarya</taxon>
        <taxon>Basidiomycota</taxon>
        <taxon>Agaricomycotina</taxon>
        <taxon>Agaricomycetes</taxon>
        <taxon>Agaricomycetidae</taxon>
        <taxon>Agaricales</taxon>
        <taxon>Tricholomatineae</taxon>
        <taxon>Lyophyllaceae</taxon>
        <taxon>Sphagnurus</taxon>
    </lineage>
</organism>
<name>A0A9P7KJD8_9AGAR</name>
<dbReference type="PROSITE" id="PS50110">
    <property type="entry name" value="RESPONSE_REGULATORY"/>
    <property type="match status" value="1"/>
</dbReference>
<dbReference type="InterPro" id="IPR001789">
    <property type="entry name" value="Sig_transdc_resp-reg_receiver"/>
</dbReference>
<accession>A0A9P7KJD8</accession>
<dbReference type="PANTHER" id="PTHR45339">
    <property type="entry name" value="HYBRID SIGNAL TRANSDUCTION HISTIDINE KINASE J"/>
    <property type="match status" value="1"/>
</dbReference>
<keyword evidence="1 3" id="KW-0597">Phosphoprotein</keyword>
<reference evidence="5" key="2">
    <citation type="submission" date="2021-10" db="EMBL/GenBank/DDBJ databases">
        <title>Phylogenomics reveals ancestral predisposition of the termite-cultivated fungus Termitomyces towards a domesticated lifestyle.</title>
        <authorList>
            <person name="Auxier B."/>
            <person name="Grum-Grzhimaylo A."/>
            <person name="Cardenas M.E."/>
            <person name="Lodge J.D."/>
            <person name="Laessoe T."/>
            <person name="Pedersen O."/>
            <person name="Smith M.E."/>
            <person name="Kuyper T.W."/>
            <person name="Franco-Molano E.A."/>
            <person name="Baroni T.J."/>
            <person name="Aanen D.K."/>
        </authorList>
    </citation>
    <scope>NUCLEOTIDE SEQUENCE</scope>
    <source>
        <strain evidence="5">D49</strain>
    </source>
</reference>